<dbReference type="EMBL" id="AABL01000658">
    <property type="protein sequence ID" value="EAA21842.1"/>
    <property type="molecule type" value="Genomic_DNA"/>
</dbReference>
<feature type="transmembrane region" description="Helical" evidence="1">
    <location>
        <begin position="12"/>
        <end position="32"/>
    </location>
</feature>
<gene>
    <name evidence="2" type="ORF">PY02399</name>
</gene>
<reference evidence="2 3" key="1">
    <citation type="journal article" date="2002" name="Nature">
        <title>Genome sequence and comparative analysis of the model rodent malaria parasite Plasmodium yoelii yoelii.</title>
        <authorList>
            <person name="Carlton J.M."/>
            <person name="Angiuoli S.V."/>
            <person name="Suh B.B."/>
            <person name="Kooij T.W."/>
            <person name="Pertea M."/>
            <person name="Silva J.C."/>
            <person name="Ermolaeva M.D."/>
            <person name="Allen J.E."/>
            <person name="Selengut J.D."/>
            <person name="Koo H.L."/>
            <person name="Peterson J.D."/>
            <person name="Pop M."/>
            <person name="Kosack D.S."/>
            <person name="Shumway M.F."/>
            <person name="Bidwell S.L."/>
            <person name="Shallom S.J."/>
            <person name="van Aken S.E."/>
            <person name="Riedmuller S.B."/>
            <person name="Feldblyum T.V."/>
            <person name="Cho J.K."/>
            <person name="Quackenbush J."/>
            <person name="Sedegah M."/>
            <person name="Shoaibi A."/>
            <person name="Cummings L.M."/>
            <person name="Florens L."/>
            <person name="Yates J.R."/>
            <person name="Raine J.D."/>
            <person name="Sinden R.E."/>
            <person name="Harris M.A."/>
            <person name="Cunningham D.A."/>
            <person name="Preiser P.R."/>
            <person name="Bergman L.W."/>
            <person name="Vaidya A.B."/>
            <person name="van Lin L.H."/>
            <person name="Janse C.J."/>
            <person name="Waters A.P."/>
            <person name="Smith H.O."/>
            <person name="White O.R."/>
            <person name="Salzberg S.L."/>
            <person name="Venter J.C."/>
            <person name="Fraser C.M."/>
            <person name="Hoffman S.L."/>
            <person name="Gardner M.J."/>
            <person name="Carucci D.J."/>
        </authorList>
    </citation>
    <scope>NUCLEOTIDE SEQUENCE [LARGE SCALE GENOMIC DNA]</scope>
    <source>
        <strain evidence="2 3">17XNL</strain>
    </source>
</reference>
<keyword evidence="1" id="KW-0472">Membrane</keyword>
<dbReference type="AlphaFoldDB" id="Q7RLY9"/>
<organism evidence="2 3">
    <name type="scientific">Plasmodium yoelii yoelii</name>
    <dbReference type="NCBI Taxonomy" id="73239"/>
    <lineage>
        <taxon>Eukaryota</taxon>
        <taxon>Sar</taxon>
        <taxon>Alveolata</taxon>
        <taxon>Apicomplexa</taxon>
        <taxon>Aconoidasida</taxon>
        <taxon>Haemosporida</taxon>
        <taxon>Plasmodiidae</taxon>
        <taxon>Plasmodium</taxon>
        <taxon>Plasmodium (Vinckeia)</taxon>
    </lineage>
</organism>
<keyword evidence="3" id="KW-1185">Reference proteome</keyword>
<keyword evidence="1" id="KW-1133">Transmembrane helix</keyword>
<keyword evidence="1" id="KW-0812">Transmembrane</keyword>
<evidence type="ECO:0000313" key="3">
    <source>
        <dbReference type="Proteomes" id="UP000008553"/>
    </source>
</evidence>
<dbReference type="PaxDb" id="73239-Q7RLY9"/>
<proteinExistence type="predicted"/>
<evidence type="ECO:0000256" key="1">
    <source>
        <dbReference type="SAM" id="Phobius"/>
    </source>
</evidence>
<sequence length="88" mass="10770">MRERKKKKIIPFEYIVVFFFLSSIGSHIIYYLEKVNYKFFYLTIDAHQITQCFVHIPDESHVVKIVHTKLKRKKLFEANFILMHLFFN</sequence>
<dbReference type="InParanoid" id="Q7RLY9"/>
<evidence type="ECO:0000313" key="2">
    <source>
        <dbReference type="EMBL" id="EAA21842.1"/>
    </source>
</evidence>
<comment type="caution">
    <text evidence="2">The sequence shown here is derived from an EMBL/GenBank/DDBJ whole genome shotgun (WGS) entry which is preliminary data.</text>
</comment>
<dbReference type="Proteomes" id="UP000008553">
    <property type="component" value="Unassembled WGS sequence"/>
</dbReference>
<name>Q7RLY9_PLAYO</name>
<accession>Q7RLY9</accession>
<protein>
    <submittedName>
        <fullName evidence="2">Uncharacterized protein</fullName>
    </submittedName>
</protein>